<protein>
    <submittedName>
        <fullName evidence="1">Uncharacterized protein</fullName>
    </submittedName>
</protein>
<dbReference type="AlphaFoldDB" id="A0A7J7IRG7"/>
<evidence type="ECO:0000313" key="1">
    <source>
        <dbReference type="EMBL" id="KAF6016490.1"/>
    </source>
</evidence>
<dbReference type="Proteomes" id="UP000593567">
    <property type="component" value="Unassembled WGS sequence"/>
</dbReference>
<accession>A0A7J7IRG7</accession>
<organism evidence="1 2">
    <name type="scientific">Bugula neritina</name>
    <name type="common">Brown bryozoan</name>
    <name type="synonym">Sertularia neritina</name>
    <dbReference type="NCBI Taxonomy" id="10212"/>
    <lineage>
        <taxon>Eukaryota</taxon>
        <taxon>Metazoa</taxon>
        <taxon>Spiralia</taxon>
        <taxon>Lophotrochozoa</taxon>
        <taxon>Bryozoa</taxon>
        <taxon>Gymnolaemata</taxon>
        <taxon>Cheilostomatida</taxon>
        <taxon>Flustrina</taxon>
        <taxon>Buguloidea</taxon>
        <taxon>Bugulidae</taxon>
        <taxon>Bugula</taxon>
    </lineage>
</organism>
<keyword evidence="2" id="KW-1185">Reference proteome</keyword>
<reference evidence="1" key="1">
    <citation type="submission" date="2020-06" db="EMBL/GenBank/DDBJ databases">
        <title>Draft genome of Bugula neritina, a colonial animal packing powerful symbionts and potential medicines.</title>
        <authorList>
            <person name="Rayko M."/>
        </authorList>
    </citation>
    <scope>NUCLEOTIDE SEQUENCE [LARGE SCALE GENOMIC DNA]</scope>
    <source>
        <strain evidence="1">Kwan_BN1</strain>
    </source>
</reference>
<dbReference type="EMBL" id="VXIV02003528">
    <property type="protein sequence ID" value="KAF6016490.1"/>
    <property type="molecule type" value="Genomic_DNA"/>
</dbReference>
<sequence length="92" mass="11042">MKVLLYTAYFDYDIRDSFPDIHNSRKDAGQKLDWCIQLRKLTNHIVPNKAQRLLVSATNEAETDQHKVLLYQWREQSLQELRLRIRLCIIEI</sequence>
<evidence type="ECO:0000313" key="2">
    <source>
        <dbReference type="Proteomes" id="UP000593567"/>
    </source>
</evidence>
<name>A0A7J7IRG7_BUGNE</name>
<comment type="caution">
    <text evidence="1">The sequence shown here is derived from an EMBL/GenBank/DDBJ whole genome shotgun (WGS) entry which is preliminary data.</text>
</comment>
<gene>
    <name evidence="1" type="ORF">EB796_025203</name>
</gene>
<proteinExistence type="predicted"/>